<proteinExistence type="predicted"/>
<keyword evidence="2" id="KW-1185">Reference proteome</keyword>
<reference evidence="1" key="1">
    <citation type="submission" date="2021-12" db="EMBL/GenBank/DDBJ databases">
        <authorList>
            <person name="Rodrigo-Torres L."/>
            <person name="Arahal R. D."/>
            <person name="Lucena T."/>
        </authorList>
    </citation>
    <scope>NUCLEOTIDE SEQUENCE</scope>
    <source>
        <strain evidence="1">CECT 8858</strain>
    </source>
</reference>
<evidence type="ECO:0000313" key="2">
    <source>
        <dbReference type="Proteomes" id="UP000837932"/>
    </source>
</evidence>
<dbReference type="EMBL" id="CAKLPY010000008">
    <property type="protein sequence ID" value="CAH0997917.1"/>
    <property type="molecule type" value="Genomic_DNA"/>
</dbReference>
<gene>
    <name evidence="1" type="ORF">EMA8858_04052</name>
</gene>
<organism evidence="1 2">
    <name type="scientific">Emticicia aquatica</name>
    <dbReference type="NCBI Taxonomy" id="1681835"/>
    <lineage>
        <taxon>Bacteria</taxon>
        <taxon>Pseudomonadati</taxon>
        <taxon>Bacteroidota</taxon>
        <taxon>Cytophagia</taxon>
        <taxon>Cytophagales</taxon>
        <taxon>Leadbetterellaceae</taxon>
        <taxon>Emticicia</taxon>
    </lineage>
</organism>
<accession>A0ABN8EXT5</accession>
<comment type="caution">
    <text evidence="1">The sequence shown here is derived from an EMBL/GenBank/DDBJ whole genome shotgun (WGS) entry which is preliminary data.</text>
</comment>
<name>A0ABN8EXT5_9BACT</name>
<evidence type="ECO:0000313" key="1">
    <source>
        <dbReference type="EMBL" id="CAH0997917.1"/>
    </source>
</evidence>
<dbReference type="Proteomes" id="UP000837932">
    <property type="component" value="Unassembled WGS sequence"/>
</dbReference>
<protein>
    <submittedName>
        <fullName evidence="1">Uncharacterized protein</fullName>
    </submittedName>
</protein>
<sequence length="283" mass="33047">MVVFFSYTVFLSFFPNIEGTQSYWQLNLTTAQKYLDNDSLQNIIVGSSLSTKILTDSLSHFFNLALIGQGVYDGLKVIKYKNNFPQNVFIETNYIDRPEKKDFQHTLFSPFAAFVSKNIPSLRIEKHPIPIIIKEMQLLFGNDRKAKKMSIQQMIAYSKQHKNDLLFDKKFKIEEAVYSEKIDSLALLKRLEELSFYVRFLKSKGVNVYFFEMPVNPKLVHLNKAKSIRMAMTDFIKKEKINFIQSDTSSYQTNDGIHLNLEESIKYTHYFKSQVLSMPHNQN</sequence>